<keyword evidence="1" id="KW-1133">Transmembrane helix</keyword>
<dbReference type="PATRIC" id="fig|742734.4.peg.3067"/>
<keyword evidence="1" id="KW-0472">Membrane</keyword>
<reference evidence="3 4" key="1">
    <citation type="submission" date="2011-04" db="EMBL/GenBank/DDBJ databases">
        <title>The Genome Sequence of Clostridium citroniae WAL-19142.</title>
        <authorList>
            <consortium name="The Broad Institute Genome Sequencing Platform"/>
            <person name="Earl A."/>
            <person name="Ward D."/>
            <person name="Feldgarden M."/>
            <person name="Gevers D."/>
            <person name="Warren Y.A."/>
            <person name="Tyrrell K.L."/>
            <person name="Citron D.M."/>
            <person name="Goldstein E.J."/>
            <person name="Daigneault M."/>
            <person name="Allen-Vercoe E."/>
            <person name="Young S.K."/>
            <person name="Zeng Q."/>
            <person name="Gargeya S."/>
            <person name="Fitzgerald M."/>
            <person name="Haas B."/>
            <person name="Abouelleil A."/>
            <person name="Alvarado L."/>
            <person name="Arachchi H.M."/>
            <person name="Berlin A."/>
            <person name="Brown A."/>
            <person name="Chapman S.B."/>
            <person name="Chen Z."/>
            <person name="Dunbar C."/>
            <person name="Freedman E."/>
            <person name="Gearin G."/>
            <person name="Gellesch M."/>
            <person name="Goldberg J."/>
            <person name="Griggs A."/>
            <person name="Gujja S."/>
            <person name="Heilman E.R."/>
            <person name="Heiman D."/>
            <person name="Howarth C."/>
            <person name="Larson L."/>
            <person name="Lui A."/>
            <person name="MacDonald P.J."/>
            <person name="Mehta T."/>
            <person name="Montmayeur A."/>
            <person name="Murphy C."/>
            <person name="Neiman D."/>
            <person name="Pearson M."/>
            <person name="Priest M."/>
            <person name="Roberts A."/>
            <person name="Saif S."/>
            <person name="Shea T."/>
            <person name="Shenoy N."/>
            <person name="Sisk P."/>
            <person name="Stolte C."/>
            <person name="Sykes S."/>
            <person name="White J."/>
            <person name="Yandava C."/>
            <person name="Wortman J."/>
            <person name="Nusbaum C."/>
            <person name="Birren B."/>
        </authorList>
    </citation>
    <scope>NUCLEOTIDE SEQUENCE [LARGE SCALE GENOMIC DNA]</scope>
    <source>
        <strain evidence="3 4">WAL-19142</strain>
    </source>
</reference>
<proteinExistence type="predicted"/>
<gene>
    <name evidence="3" type="ORF">HMPREF9470_02864</name>
</gene>
<organism evidence="3 4">
    <name type="scientific">[Clostridium] citroniae WAL-19142</name>
    <dbReference type="NCBI Taxonomy" id="742734"/>
    <lineage>
        <taxon>Bacteria</taxon>
        <taxon>Bacillati</taxon>
        <taxon>Bacillota</taxon>
        <taxon>Clostridia</taxon>
        <taxon>Lachnospirales</taxon>
        <taxon>Lachnospiraceae</taxon>
        <taxon>Enterocloster</taxon>
    </lineage>
</organism>
<dbReference type="GeneID" id="93163356"/>
<protein>
    <recommendedName>
        <fullName evidence="2">DUF1468 domain-containing protein</fullName>
    </recommendedName>
</protein>
<feature type="transmembrane region" description="Helical" evidence="1">
    <location>
        <begin position="78"/>
        <end position="104"/>
    </location>
</feature>
<feature type="domain" description="DUF1468" evidence="2">
    <location>
        <begin position="8"/>
        <end position="152"/>
    </location>
</feature>
<name>A0A0J9ESI2_9FIRM</name>
<comment type="caution">
    <text evidence="3">The sequence shown here is derived from an EMBL/GenBank/DDBJ whole genome shotgun (WGS) entry which is preliminary data.</text>
</comment>
<evidence type="ECO:0000259" key="2">
    <source>
        <dbReference type="Pfam" id="PF07331"/>
    </source>
</evidence>
<keyword evidence="1" id="KW-0812">Transmembrane</keyword>
<dbReference type="AlphaFoldDB" id="A0A0J9ESI2"/>
<dbReference type="RefSeq" id="WP_045091157.1">
    <property type="nucleotide sequence ID" value="NZ_KQ235878.1"/>
</dbReference>
<feature type="transmembrane region" description="Helical" evidence="1">
    <location>
        <begin position="124"/>
        <end position="143"/>
    </location>
</feature>
<feature type="transmembrane region" description="Helical" evidence="1">
    <location>
        <begin position="7"/>
        <end position="27"/>
    </location>
</feature>
<dbReference type="Proteomes" id="UP000037392">
    <property type="component" value="Unassembled WGS sequence"/>
</dbReference>
<sequence>MGEIYFNLFLFVVSIAGLINTLSWQVIKDTSGGPATYPRIILTALLACSLIRIIQILKQKKEERPDFIFMDLFKGHRGFFLLALVVYVASLNILGFMIATIIYLNVVVNVMIYFSKGSFKVDKWLFIRGICLVAAAYGVTWFFQSALRVMVPTGIFGI</sequence>
<evidence type="ECO:0000313" key="4">
    <source>
        <dbReference type="Proteomes" id="UP000037392"/>
    </source>
</evidence>
<dbReference type="InterPro" id="IPR009936">
    <property type="entry name" value="DUF1468"/>
</dbReference>
<dbReference type="Pfam" id="PF07331">
    <property type="entry name" value="TctB"/>
    <property type="match status" value="1"/>
</dbReference>
<dbReference type="EMBL" id="ADLK01000022">
    <property type="protein sequence ID" value="KMW18760.1"/>
    <property type="molecule type" value="Genomic_DNA"/>
</dbReference>
<evidence type="ECO:0000256" key="1">
    <source>
        <dbReference type="SAM" id="Phobius"/>
    </source>
</evidence>
<feature type="transmembrane region" description="Helical" evidence="1">
    <location>
        <begin position="39"/>
        <end position="57"/>
    </location>
</feature>
<evidence type="ECO:0000313" key="3">
    <source>
        <dbReference type="EMBL" id="KMW18760.1"/>
    </source>
</evidence>
<accession>A0A0J9ESI2</accession>